<dbReference type="InterPro" id="IPR036390">
    <property type="entry name" value="WH_DNA-bd_sf"/>
</dbReference>
<evidence type="ECO:0000256" key="3">
    <source>
        <dbReference type="ARBA" id="ARBA00023125"/>
    </source>
</evidence>
<sequence length="97" mass="10871">MKSDFKKIDTFLAVVETGSFEGAAKKLFITSSAVSLRISTLERTMGIPLLLRRRPCVPTPQGRIFYQHAAQLTKMKQLLESELANWRTGGMARSMPL</sequence>
<gene>
    <name evidence="6" type="ORF">SYMBAF_14100</name>
</gene>
<evidence type="ECO:0000256" key="2">
    <source>
        <dbReference type="ARBA" id="ARBA00023015"/>
    </source>
</evidence>
<evidence type="ECO:0000313" key="6">
    <source>
        <dbReference type="EMBL" id="QLH63842.1"/>
    </source>
</evidence>
<keyword evidence="4" id="KW-0804">Transcription</keyword>
<keyword evidence="2" id="KW-0805">Transcription regulation</keyword>
<dbReference type="GeneID" id="93737617"/>
<evidence type="ECO:0000256" key="4">
    <source>
        <dbReference type="ARBA" id="ARBA00023163"/>
    </source>
</evidence>
<evidence type="ECO:0000256" key="1">
    <source>
        <dbReference type="ARBA" id="ARBA00009437"/>
    </source>
</evidence>
<dbReference type="Pfam" id="PF00126">
    <property type="entry name" value="HTH_1"/>
    <property type="match status" value="1"/>
</dbReference>
<dbReference type="GO" id="GO:0003700">
    <property type="term" value="F:DNA-binding transcription factor activity"/>
    <property type="evidence" value="ECO:0007669"/>
    <property type="project" value="InterPro"/>
</dbReference>
<feature type="domain" description="HTH lysR-type" evidence="5">
    <location>
        <begin position="1"/>
        <end position="59"/>
    </location>
</feature>
<reference evidence="6 7" key="1">
    <citation type="journal article" date="2014" name="Genome Announc.">
        <title>Whole-Genome Sequence of Serratia symbiotica Strain CWBI-2.3T, a Free-Living Symbiont of the Black Bean Aphid Aphis fabae.</title>
        <authorList>
            <person name="Foray V."/>
            <person name="Grigorescu A.S."/>
            <person name="Sabri A."/>
            <person name="Haubruge E."/>
            <person name="Lognay G."/>
            <person name="Francis F."/>
            <person name="Fauconnier M.L."/>
            <person name="Hance T."/>
            <person name="Thonart P."/>
        </authorList>
    </citation>
    <scope>NUCLEOTIDE SEQUENCE [LARGE SCALE GENOMIC DNA]</scope>
    <source>
        <strain evidence="6">CWBI-2.3</strain>
    </source>
</reference>
<dbReference type="InterPro" id="IPR050176">
    <property type="entry name" value="LTTR"/>
</dbReference>
<evidence type="ECO:0000313" key="7">
    <source>
        <dbReference type="Proteomes" id="UP000042738"/>
    </source>
</evidence>
<keyword evidence="3" id="KW-0238">DNA-binding</keyword>
<comment type="similarity">
    <text evidence="1">Belongs to the LysR transcriptional regulatory family.</text>
</comment>
<protein>
    <submittedName>
        <fullName evidence="6">LysR family transcriptional regulator</fullName>
    </submittedName>
</protein>
<dbReference type="SUPFAM" id="SSF46785">
    <property type="entry name" value="Winged helix' DNA-binding domain"/>
    <property type="match status" value="1"/>
</dbReference>
<organism evidence="6 7">
    <name type="scientific">Serratia symbiotica</name>
    <dbReference type="NCBI Taxonomy" id="138074"/>
    <lineage>
        <taxon>Bacteria</taxon>
        <taxon>Pseudomonadati</taxon>
        <taxon>Pseudomonadota</taxon>
        <taxon>Gammaproteobacteria</taxon>
        <taxon>Enterobacterales</taxon>
        <taxon>Yersiniaceae</taxon>
        <taxon>Serratia</taxon>
    </lineage>
</organism>
<dbReference type="InterPro" id="IPR000847">
    <property type="entry name" value="LysR_HTH_N"/>
</dbReference>
<dbReference type="PROSITE" id="PS50931">
    <property type="entry name" value="HTH_LYSR"/>
    <property type="match status" value="1"/>
</dbReference>
<dbReference type="PANTHER" id="PTHR30579">
    <property type="entry name" value="TRANSCRIPTIONAL REGULATOR"/>
    <property type="match status" value="1"/>
</dbReference>
<dbReference type="AlphaFoldDB" id="A0A7D5NNQ7"/>
<dbReference type="RefSeq" id="WP_052447598.1">
    <property type="nucleotide sequence ID" value="NZ_CP050855.1"/>
</dbReference>
<dbReference type="Gene3D" id="1.10.10.10">
    <property type="entry name" value="Winged helix-like DNA-binding domain superfamily/Winged helix DNA-binding domain"/>
    <property type="match status" value="1"/>
</dbReference>
<dbReference type="EMBL" id="CP050855">
    <property type="protein sequence ID" value="QLH63842.1"/>
    <property type="molecule type" value="Genomic_DNA"/>
</dbReference>
<evidence type="ECO:0000259" key="5">
    <source>
        <dbReference type="PROSITE" id="PS50931"/>
    </source>
</evidence>
<dbReference type="Proteomes" id="UP000042738">
    <property type="component" value="Chromosome"/>
</dbReference>
<dbReference type="PANTHER" id="PTHR30579:SF2">
    <property type="entry name" value="HTH-TYPE TRANSCRIPTIONAL REGULATOR ARGP"/>
    <property type="match status" value="1"/>
</dbReference>
<dbReference type="GO" id="GO:0003677">
    <property type="term" value="F:DNA binding"/>
    <property type="evidence" value="ECO:0007669"/>
    <property type="project" value="UniProtKB-KW"/>
</dbReference>
<accession>A0A7D5NNQ7</accession>
<dbReference type="InterPro" id="IPR036388">
    <property type="entry name" value="WH-like_DNA-bd_sf"/>
</dbReference>
<proteinExistence type="inferred from homology"/>
<name>A0A7D5NNQ7_9GAMM</name>